<proteinExistence type="predicted"/>
<sequence>MTTRIGHPLRRMTGRDPHQEGRVATSLELFYDLVFVVAFAAAAAQLAHQLAESHYQAAIFGYLLCTFAAIWAWINFAWFASAFDTDDWFFRLVTLVQMIGVAIIALGIPQVFDSLGHDEHVDNHVLVIGYIVMRVGMVAQWLRAAAQSERYRGACLIYAGMTLVAQIGWIAVLIADMAPLATLLAMIACIAVEFAGPFIAERSTGGTPWHAHHIAERYGLLTIVTLGEGVVGTVAVLGAIVEVEGWSVQTAVLGLASMGVTFAMWWMYFIVPVGYALHAHREKSFGWGYGHIVIFMAAAGVGAGLHVAALYFEHEVHVGAGAVVATVAVPLGVYCLGLLAMYDYLLPFDPLSLLLGLGAAALLVAAVWLAAVGISVIVAIVVATLAPVLIVVLDEIFGVARKARALASIGVEVDY</sequence>
<dbReference type="STRING" id="1108045.GORHZ_046_00500"/>
<keyword evidence="3" id="KW-1185">Reference proteome</keyword>
<feature type="transmembrane region" description="Helical" evidence="1">
    <location>
        <begin position="351"/>
        <end position="371"/>
    </location>
</feature>
<gene>
    <name evidence="2" type="ORF">GORHZ_046_00500</name>
</gene>
<keyword evidence="1" id="KW-0812">Transmembrane</keyword>
<feature type="transmembrane region" description="Helical" evidence="1">
    <location>
        <begin position="124"/>
        <end position="142"/>
    </location>
</feature>
<dbReference type="EMBL" id="BAHC01000046">
    <property type="protein sequence ID" value="GAB88900.1"/>
    <property type="molecule type" value="Genomic_DNA"/>
</dbReference>
<dbReference type="Pfam" id="PF06772">
    <property type="entry name" value="LtrA"/>
    <property type="match status" value="1"/>
</dbReference>
<feature type="transmembrane region" description="Helical" evidence="1">
    <location>
        <begin position="154"/>
        <end position="174"/>
    </location>
</feature>
<dbReference type="PANTHER" id="PTHR36840:SF1">
    <property type="entry name" value="BLL5714 PROTEIN"/>
    <property type="match status" value="1"/>
</dbReference>
<feature type="transmembrane region" description="Helical" evidence="1">
    <location>
        <begin position="253"/>
        <end position="277"/>
    </location>
</feature>
<organism evidence="2 3">
    <name type="scientific">Gordonia rhizosphera NBRC 16068</name>
    <dbReference type="NCBI Taxonomy" id="1108045"/>
    <lineage>
        <taxon>Bacteria</taxon>
        <taxon>Bacillati</taxon>
        <taxon>Actinomycetota</taxon>
        <taxon>Actinomycetes</taxon>
        <taxon>Mycobacteriales</taxon>
        <taxon>Gordoniaceae</taxon>
        <taxon>Gordonia</taxon>
    </lineage>
</organism>
<feature type="transmembrane region" description="Helical" evidence="1">
    <location>
        <begin position="377"/>
        <end position="397"/>
    </location>
</feature>
<evidence type="ECO:0008006" key="4">
    <source>
        <dbReference type="Google" id="ProtNLM"/>
    </source>
</evidence>
<dbReference type="InterPro" id="IPR010640">
    <property type="entry name" value="Low_temperature_requirement_A"/>
</dbReference>
<accession>K6VPT4</accession>
<reference evidence="2 3" key="1">
    <citation type="submission" date="2012-08" db="EMBL/GenBank/DDBJ databases">
        <title>Whole genome shotgun sequence of Gordonia rhizosphera NBRC 16068.</title>
        <authorList>
            <person name="Takarada H."/>
            <person name="Isaki S."/>
            <person name="Hosoyama A."/>
            <person name="Tsuchikane K."/>
            <person name="Katsumata H."/>
            <person name="Baba S."/>
            <person name="Ohji S."/>
            <person name="Yamazaki S."/>
            <person name="Fujita N."/>
        </authorList>
    </citation>
    <scope>NUCLEOTIDE SEQUENCE [LARGE SCALE GENOMIC DNA]</scope>
    <source>
        <strain evidence="2 3">NBRC 16068</strain>
    </source>
</reference>
<comment type="caution">
    <text evidence="2">The sequence shown here is derived from an EMBL/GenBank/DDBJ whole genome shotgun (WGS) entry which is preliminary data.</text>
</comment>
<feature type="transmembrane region" description="Helical" evidence="1">
    <location>
        <begin position="29"/>
        <end position="47"/>
    </location>
</feature>
<dbReference type="AlphaFoldDB" id="K6VPT4"/>
<name>K6VPT4_9ACTN</name>
<evidence type="ECO:0000256" key="1">
    <source>
        <dbReference type="SAM" id="Phobius"/>
    </source>
</evidence>
<dbReference type="Proteomes" id="UP000008363">
    <property type="component" value="Unassembled WGS sequence"/>
</dbReference>
<dbReference type="OrthoDB" id="7698234at2"/>
<feature type="transmembrane region" description="Helical" evidence="1">
    <location>
        <begin position="180"/>
        <end position="200"/>
    </location>
</feature>
<keyword evidence="1" id="KW-1133">Transmembrane helix</keyword>
<dbReference type="PANTHER" id="PTHR36840">
    <property type="entry name" value="BLL5714 PROTEIN"/>
    <property type="match status" value="1"/>
</dbReference>
<feature type="transmembrane region" description="Helical" evidence="1">
    <location>
        <begin position="92"/>
        <end position="112"/>
    </location>
</feature>
<feature type="transmembrane region" description="Helical" evidence="1">
    <location>
        <begin position="318"/>
        <end position="339"/>
    </location>
</feature>
<protein>
    <recommendedName>
        <fullName evidence="4">Low temperature requirement protein A</fullName>
    </recommendedName>
</protein>
<evidence type="ECO:0000313" key="2">
    <source>
        <dbReference type="EMBL" id="GAB88900.1"/>
    </source>
</evidence>
<feature type="transmembrane region" description="Helical" evidence="1">
    <location>
        <begin position="289"/>
        <end position="312"/>
    </location>
</feature>
<feature type="transmembrane region" description="Helical" evidence="1">
    <location>
        <begin position="220"/>
        <end position="241"/>
    </location>
</feature>
<evidence type="ECO:0000313" key="3">
    <source>
        <dbReference type="Proteomes" id="UP000008363"/>
    </source>
</evidence>
<keyword evidence="1" id="KW-0472">Membrane</keyword>
<dbReference type="eggNOG" id="COG4292">
    <property type="taxonomic scope" value="Bacteria"/>
</dbReference>
<feature type="transmembrane region" description="Helical" evidence="1">
    <location>
        <begin position="59"/>
        <end position="80"/>
    </location>
</feature>